<accession>A0A8X7BSV3</accession>
<name>A0A8X7BSV3_9ARAC</name>
<feature type="region of interest" description="Disordered" evidence="1">
    <location>
        <begin position="63"/>
        <end position="83"/>
    </location>
</feature>
<protein>
    <submittedName>
        <fullName evidence="2">Uncharacterized protein</fullName>
    </submittedName>
</protein>
<proteinExistence type="predicted"/>
<comment type="caution">
    <text evidence="2">The sequence shown here is derived from an EMBL/GenBank/DDBJ whole genome shotgun (WGS) entry which is preliminary data.</text>
</comment>
<evidence type="ECO:0000313" key="2">
    <source>
        <dbReference type="EMBL" id="GFY42585.1"/>
    </source>
</evidence>
<evidence type="ECO:0000256" key="1">
    <source>
        <dbReference type="SAM" id="MobiDB-lite"/>
    </source>
</evidence>
<dbReference type="AlphaFoldDB" id="A0A8X7BSV3"/>
<dbReference type="EMBL" id="BMAV01003168">
    <property type="protein sequence ID" value="GFY42585.1"/>
    <property type="molecule type" value="Genomic_DNA"/>
</dbReference>
<dbReference type="Proteomes" id="UP000886998">
    <property type="component" value="Unassembled WGS sequence"/>
</dbReference>
<keyword evidence="3" id="KW-1185">Reference proteome</keyword>
<sequence length="83" mass="9346">MNEWSRLRRKKVKLEKKIEGKGRQAATVVSISNSSIKYTLTGIRQLFSSSKDKQRYPIAVQQQRQAAISGSNPAAAKADRDIR</sequence>
<feature type="compositionally biased region" description="Polar residues" evidence="1">
    <location>
        <begin position="63"/>
        <end position="72"/>
    </location>
</feature>
<evidence type="ECO:0000313" key="3">
    <source>
        <dbReference type="Proteomes" id="UP000886998"/>
    </source>
</evidence>
<reference evidence="2" key="1">
    <citation type="submission" date="2020-08" db="EMBL/GenBank/DDBJ databases">
        <title>Multicomponent nature underlies the extraordinary mechanical properties of spider dragline silk.</title>
        <authorList>
            <person name="Kono N."/>
            <person name="Nakamura H."/>
            <person name="Mori M."/>
            <person name="Yoshida Y."/>
            <person name="Ohtoshi R."/>
            <person name="Malay A.D."/>
            <person name="Moran D.A.P."/>
            <person name="Tomita M."/>
            <person name="Numata K."/>
            <person name="Arakawa K."/>
        </authorList>
    </citation>
    <scope>NUCLEOTIDE SEQUENCE</scope>
</reference>
<organism evidence="2 3">
    <name type="scientific">Trichonephila inaurata madagascariensis</name>
    <dbReference type="NCBI Taxonomy" id="2747483"/>
    <lineage>
        <taxon>Eukaryota</taxon>
        <taxon>Metazoa</taxon>
        <taxon>Ecdysozoa</taxon>
        <taxon>Arthropoda</taxon>
        <taxon>Chelicerata</taxon>
        <taxon>Arachnida</taxon>
        <taxon>Araneae</taxon>
        <taxon>Araneomorphae</taxon>
        <taxon>Entelegynae</taxon>
        <taxon>Araneoidea</taxon>
        <taxon>Nephilidae</taxon>
        <taxon>Trichonephila</taxon>
        <taxon>Trichonephila inaurata</taxon>
    </lineage>
</organism>
<gene>
    <name evidence="2" type="ORF">TNIN_473611</name>
</gene>